<sequence length="692" mass="79286">MVMNLSDLLEIEDKQERQIALKRAFMPYSELIEVDGHEEAVVTILLNLSTTKPKSKDYLKQQTANLFLRSESNIDTTLAQMQWFHTHNLKYPDCRVKDQRLIASVLPTKDKFISSASLHVSYGWSHNGATYSFTILLLSEFIWRGKVVSLFFLITQEDDYWLRVLKKYGFLKKIAQSFKACIQNNLPVQSLPNEVSPFSKQIRFPWRNDYLAVTPVVNHAMQCCLERLSRCSDRTLSFRPIQSQNSASVGNLPASVGGRMNVLFSALDITVDKHQTLLASRLRSDKYFDDGALTDRTICGVYRHLIGTESLATNQKQRHVRSYQVKKLRQRIALWLLPLIELREQYEQSQISIDDLKYPSVVLDFLTLSEDKFVLLTDGLNQYIHLSLQNNKFSSRYAYHPKLVSLLKMELTTILKKLTAPTEELPINGNEQYLYLSDLQVFQALALSSPYLCGVPSMTAIWGFVHQYQRSFVELMQVEDDIEFSSFAIFFKQECIYTGSVLPEASKLAAKRTISSVKRTTLKDEYHSDLVIDMIIKVKTSVNINNYISLLQSALPTRFAGGSILQPDLSSNIDWVYVINDHEQLFHQVKGLPNYGEWLIPESQQPANVFELSSFIEADQSLIPISAGYHFLEYPNERDGSLCSHHVYAENALMLAKKVKPIDIRLGKIKPFHKNAFWSLDVNSSTILIKKE</sequence>
<comment type="caution">
    <text evidence="1">The sequence shown here is derived from an EMBL/GenBank/DDBJ whole genome shotgun (WGS) entry which is preliminary data.</text>
</comment>
<dbReference type="Pfam" id="PF09614">
    <property type="entry name" value="Cas_Csy2"/>
    <property type="match status" value="1"/>
</dbReference>
<dbReference type="Proteomes" id="UP000813876">
    <property type="component" value="Unassembled WGS sequence"/>
</dbReference>
<organism evidence="1 2">
    <name type="scientific">Photobacterium phosphoreum</name>
    <dbReference type="NCBI Taxonomy" id="659"/>
    <lineage>
        <taxon>Bacteria</taxon>
        <taxon>Pseudomonadati</taxon>
        <taxon>Pseudomonadota</taxon>
        <taxon>Gammaproteobacteria</taxon>
        <taxon>Vibrionales</taxon>
        <taxon>Vibrionaceae</taxon>
        <taxon>Photobacterium</taxon>
    </lineage>
</organism>
<evidence type="ECO:0000313" key="2">
    <source>
        <dbReference type="Proteomes" id="UP000813876"/>
    </source>
</evidence>
<evidence type="ECO:0000313" key="1">
    <source>
        <dbReference type="EMBL" id="MCF2300539.1"/>
    </source>
</evidence>
<protein>
    <submittedName>
        <fullName evidence="1">Uncharacterized protein</fullName>
    </submittedName>
</protein>
<accession>A0AAW4ZM57</accession>
<proteinExistence type="predicted"/>
<dbReference type="InterPro" id="IPR013398">
    <property type="entry name" value="CRISPR-assoc_prot_Csy2"/>
</dbReference>
<gene>
    <name evidence="1" type="ORF">GLP33_02150</name>
</gene>
<name>A0AAW4ZM57_PHOPO</name>
<dbReference type="EMBL" id="WMCP01000001">
    <property type="protein sequence ID" value="MCF2300539.1"/>
    <property type="molecule type" value="Genomic_DNA"/>
</dbReference>
<reference evidence="1" key="1">
    <citation type="submission" date="2019-11" db="EMBL/GenBank/DDBJ databases">
        <title>Comparative genomics of photobacteria reveal adaptation to distinct habitats.</title>
        <authorList>
            <person name="Fuertes-Perez S."/>
            <person name="Hilgarth M."/>
            <person name="Vogel R.F."/>
        </authorList>
    </citation>
    <scope>NUCLEOTIDE SEQUENCE</scope>
    <source>
        <strain evidence="1">TMW2.2145</strain>
    </source>
</reference>
<dbReference type="AlphaFoldDB" id="A0AAW4ZM57"/>